<reference evidence="2 3" key="1">
    <citation type="submission" date="2021-12" db="EMBL/GenBank/DDBJ databases">
        <title>Genome sequence of Kibdelosporangium philippinense ATCC 49844.</title>
        <authorList>
            <person name="Fedorov E.A."/>
            <person name="Omeragic M."/>
            <person name="Shalygina K.F."/>
            <person name="Maclea K.S."/>
        </authorList>
    </citation>
    <scope>NUCLEOTIDE SEQUENCE [LARGE SCALE GENOMIC DNA]</scope>
    <source>
        <strain evidence="2 3">ATCC 49844</strain>
    </source>
</reference>
<feature type="compositionally biased region" description="Basic residues" evidence="1">
    <location>
        <begin position="99"/>
        <end position="113"/>
    </location>
</feature>
<sequence>MDQAEREAGFAKVQDWLTQYADKITHNRKLASAQTATTVRLSDGGDPIVIGGVPERPDAWLFTVARRRGLDVLRREARYRDKLAQLQWPVAPEPDDRSRTHRPRHRRHHRSRTHRLVRRYCSVHRRHRSLTRANLLNYH</sequence>
<gene>
    <name evidence="2" type="ORF">LWC34_17470</name>
</gene>
<evidence type="ECO:0000313" key="3">
    <source>
        <dbReference type="Proteomes" id="UP001521150"/>
    </source>
</evidence>
<evidence type="ECO:0000256" key="1">
    <source>
        <dbReference type="SAM" id="MobiDB-lite"/>
    </source>
</evidence>
<accession>A0ABS8ZCM5</accession>
<dbReference type="Proteomes" id="UP001521150">
    <property type="component" value="Unassembled WGS sequence"/>
</dbReference>
<feature type="region of interest" description="Disordered" evidence="1">
    <location>
        <begin position="90"/>
        <end position="113"/>
    </location>
</feature>
<name>A0ABS8ZCM5_9PSEU</name>
<organism evidence="2 3">
    <name type="scientific">Kibdelosporangium philippinense</name>
    <dbReference type="NCBI Taxonomy" id="211113"/>
    <lineage>
        <taxon>Bacteria</taxon>
        <taxon>Bacillati</taxon>
        <taxon>Actinomycetota</taxon>
        <taxon>Actinomycetes</taxon>
        <taxon>Pseudonocardiales</taxon>
        <taxon>Pseudonocardiaceae</taxon>
        <taxon>Kibdelosporangium</taxon>
    </lineage>
</organism>
<dbReference type="EMBL" id="JAJVCN010000001">
    <property type="protein sequence ID" value="MCE7004600.1"/>
    <property type="molecule type" value="Genomic_DNA"/>
</dbReference>
<protein>
    <submittedName>
        <fullName evidence="2">Uncharacterized protein</fullName>
    </submittedName>
</protein>
<keyword evidence="3" id="KW-1185">Reference proteome</keyword>
<dbReference type="RefSeq" id="WP_233726094.1">
    <property type="nucleotide sequence ID" value="NZ_JAJVCN010000001.1"/>
</dbReference>
<evidence type="ECO:0000313" key="2">
    <source>
        <dbReference type="EMBL" id="MCE7004600.1"/>
    </source>
</evidence>
<comment type="caution">
    <text evidence="2">The sequence shown here is derived from an EMBL/GenBank/DDBJ whole genome shotgun (WGS) entry which is preliminary data.</text>
</comment>
<proteinExistence type="predicted"/>